<feature type="binding site" description="axial binding residue" evidence="5">
    <location>
        <position position="430"/>
    </location>
    <ligand>
        <name>heme</name>
        <dbReference type="ChEBI" id="CHEBI:30413"/>
    </ligand>
    <ligandPart>
        <name>Fe</name>
        <dbReference type="ChEBI" id="CHEBI:18248"/>
    </ligandPart>
</feature>
<feature type="transmembrane region" description="Helical" evidence="7">
    <location>
        <begin position="6"/>
        <end position="25"/>
    </location>
</feature>
<dbReference type="InterPro" id="IPR017972">
    <property type="entry name" value="Cyt_P450_CS"/>
</dbReference>
<evidence type="ECO:0000256" key="6">
    <source>
        <dbReference type="RuleBase" id="RU000461"/>
    </source>
</evidence>
<keyword evidence="3 5" id="KW-0479">Metal-binding</keyword>
<sequence>MPSTLAIITIALAIVYGILYAVLYATQSNSEPRLIPTTIPFLDSAIGIARHKVDYLVSLRRRYGLPIHTLRMPFQRIYVINAPQLIQVVQSKTNLSTFVPTLLDFGMLFSGLNRTSKDTLTKAYGAHGNGFTKSVHRYLASGLDLHAATRTAVEKLTVGIRCGFAGQGQVGLYDALRHQLCLALTGAIYGAENPYDDPAVEASWLEFVPGISHLLYSPFPSLTAHKALKARARVIKAFQNYFETGSHMQAFAMIPEMFNTNANHGLPPSEAAKLEMATSLAMLSSGAISAFWLMFHIASDPDVLRTCREELLNLVVKEADTPSGKAKVVDLSNIRTQCSTLTAMWHETLRYHSTVINIKKVQHNITLVSEYSLKKGAIVMIPGTAVHHDTNIWGPSASEFDHKRFFTPAGRKNLSNTAAYRPFGAGTTMCPGRHFSTSVVLSLVAMVLLQFDIEPVQGQWQMPTKKNADMWNAMPKPDQDVPVNVRRRVDKDASDTEWKLVWGATTGEKE</sequence>
<reference evidence="8" key="1">
    <citation type="journal article" date="2020" name="Stud. Mycol.">
        <title>101 Dothideomycetes genomes: a test case for predicting lifestyles and emergence of pathogens.</title>
        <authorList>
            <person name="Haridas S."/>
            <person name="Albert R."/>
            <person name="Binder M."/>
            <person name="Bloem J."/>
            <person name="Labutti K."/>
            <person name="Salamov A."/>
            <person name="Andreopoulos B."/>
            <person name="Baker S."/>
            <person name="Barry K."/>
            <person name="Bills G."/>
            <person name="Bluhm B."/>
            <person name="Cannon C."/>
            <person name="Castanera R."/>
            <person name="Culley D."/>
            <person name="Daum C."/>
            <person name="Ezra D."/>
            <person name="Gonzalez J."/>
            <person name="Henrissat B."/>
            <person name="Kuo A."/>
            <person name="Liang C."/>
            <person name="Lipzen A."/>
            <person name="Lutzoni F."/>
            <person name="Magnuson J."/>
            <person name="Mondo S."/>
            <person name="Nolan M."/>
            <person name="Ohm R."/>
            <person name="Pangilinan J."/>
            <person name="Park H.-J."/>
            <person name="Ramirez L."/>
            <person name="Alfaro M."/>
            <person name="Sun H."/>
            <person name="Tritt A."/>
            <person name="Yoshinaga Y."/>
            <person name="Zwiers L.-H."/>
            <person name="Turgeon B."/>
            <person name="Goodwin S."/>
            <person name="Spatafora J."/>
            <person name="Crous P."/>
            <person name="Grigoriev I."/>
        </authorList>
    </citation>
    <scope>NUCLEOTIDE SEQUENCE</scope>
    <source>
        <strain evidence="8">CBS 690.94</strain>
    </source>
</reference>
<protein>
    <submittedName>
        <fullName evidence="8">Cytochrome P450</fullName>
    </submittedName>
</protein>
<evidence type="ECO:0000256" key="3">
    <source>
        <dbReference type="ARBA" id="ARBA00022723"/>
    </source>
</evidence>
<dbReference type="GO" id="GO:0004497">
    <property type="term" value="F:monooxygenase activity"/>
    <property type="evidence" value="ECO:0007669"/>
    <property type="project" value="UniProtKB-KW"/>
</dbReference>
<dbReference type="CDD" id="cd11040">
    <property type="entry name" value="CYP7_CYP8-like"/>
    <property type="match status" value="1"/>
</dbReference>
<evidence type="ECO:0000256" key="5">
    <source>
        <dbReference type="PIRSR" id="PIRSR602403-1"/>
    </source>
</evidence>
<dbReference type="OrthoDB" id="3366823at2759"/>
<comment type="cofactor">
    <cofactor evidence="1 5">
        <name>heme</name>
        <dbReference type="ChEBI" id="CHEBI:30413"/>
    </cofactor>
</comment>
<dbReference type="Gene3D" id="1.10.630.10">
    <property type="entry name" value="Cytochrome P450"/>
    <property type="match status" value="1"/>
</dbReference>
<keyword evidence="5 6" id="KW-0349">Heme</keyword>
<accession>A0A9P4P754</accession>
<evidence type="ECO:0000313" key="9">
    <source>
        <dbReference type="Proteomes" id="UP000799764"/>
    </source>
</evidence>
<evidence type="ECO:0000256" key="4">
    <source>
        <dbReference type="ARBA" id="ARBA00023004"/>
    </source>
</evidence>
<proteinExistence type="inferred from homology"/>
<keyword evidence="9" id="KW-1185">Reference proteome</keyword>
<dbReference type="GO" id="GO:0020037">
    <property type="term" value="F:heme binding"/>
    <property type="evidence" value="ECO:0007669"/>
    <property type="project" value="InterPro"/>
</dbReference>
<evidence type="ECO:0000313" key="8">
    <source>
        <dbReference type="EMBL" id="KAF2438088.1"/>
    </source>
</evidence>
<dbReference type="InterPro" id="IPR002403">
    <property type="entry name" value="Cyt_P450_E_grp-IV"/>
</dbReference>
<keyword evidence="7" id="KW-1133">Transmembrane helix</keyword>
<dbReference type="GO" id="GO:0005506">
    <property type="term" value="F:iron ion binding"/>
    <property type="evidence" value="ECO:0007669"/>
    <property type="project" value="InterPro"/>
</dbReference>
<gene>
    <name evidence="8" type="ORF">P171DRAFT_491379</name>
</gene>
<evidence type="ECO:0000256" key="7">
    <source>
        <dbReference type="SAM" id="Phobius"/>
    </source>
</evidence>
<dbReference type="SUPFAM" id="SSF48264">
    <property type="entry name" value="Cytochrome P450"/>
    <property type="match status" value="1"/>
</dbReference>
<name>A0A9P4P754_9PLEO</name>
<dbReference type="PRINTS" id="PR00465">
    <property type="entry name" value="EP450IV"/>
</dbReference>
<dbReference type="PANTHER" id="PTHR47582:SF1">
    <property type="entry name" value="P450, PUTATIVE (EUROFUNG)-RELATED"/>
    <property type="match status" value="1"/>
</dbReference>
<evidence type="ECO:0000256" key="1">
    <source>
        <dbReference type="ARBA" id="ARBA00001971"/>
    </source>
</evidence>
<dbReference type="AlphaFoldDB" id="A0A9P4P754"/>
<comment type="caution">
    <text evidence="8">The sequence shown here is derived from an EMBL/GenBank/DDBJ whole genome shotgun (WGS) entry which is preliminary data.</text>
</comment>
<keyword evidence="7" id="KW-0812">Transmembrane</keyword>
<dbReference type="GO" id="GO:0016705">
    <property type="term" value="F:oxidoreductase activity, acting on paired donors, with incorporation or reduction of molecular oxygen"/>
    <property type="evidence" value="ECO:0007669"/>
    <property type="project" value="InterPro"/>
</dbReference>
<organism evidence="8 9">
    <name type="scientific">Karstenula rhodostoma CBS 690.94</name>
    <dbReference type="NCBI Taxonomy" id="1392251"/>
    <lineage>
        <taxon>Eukaryota</taxon>
        <taxon>Fungi</taxon>
        <taxon>Dikarya</taxon>
        <taxon>Ascomycota</taxon>
        <taxon>Pezizomycotina</taxon>
        <taxon>Dothideomycetes</taxon>
        <taxon>Pleosporomycetidae</taxon>
        <taxon>Pleosporales</taxon>
        <taxon>Massarineae</taxon>
        <taxon>Didymosphaeriaceae</taxon>
        <taxon>Karstenula</taxon>
    </lineage>
</organism>
<keyword evidence="6" id="KW-0503">Monooxygenase</keyword>
<dbReference type="Proteomes" id="UP000799764">
    <property type="component" value="Unassembled WGS sequence"/>
</dbReference>
<dbReference type="Pfam" id="PF00067">
    <property type="entry name" value="p450"/>
    <property type="match status" value="1"/>
</dbReference>
<keyword evidence="7" id="KW-0472">Membrane</keyword>
<dbReference type="InterPro" id="IPR036396">
    <property type="entry name" value="Cyt_P450_sf"/>
</dbReference>
<dbReference type="InterPro" id="IPR001128">
    <property type="entry name" value="Cyt_P450"/>
</dbReference>
<evidence type="ECO:0000256" key="2">
    <source>
        <dbReference type="ARBA" id="ARBA00010617"/>
    </source>
</evidence>
<keyword evidence="4 5" id="KW-0408">Iron</keyword>
<dbReference type="PROSITE" id="PS00086">
    <property type="entry name" value="CYTOCHROME_P450"/>
    <property type="match status" value="1"/>
</dbReference>
<dbReference type="PANTHER" id="PTHR47582">
    <property type="entry name" value="P450, PUTATIVE (EUROFUNG)-RELATED"/>
    <property type="match status" value="1"/>
</dbReference>
<dbReference type="InterPro" id="IPR053007">
    <property type="entry name" value="CYP450_monoxygenase_sec-met"/>
</dbReference>
<keyword evidence="6" id="KW-0560">Oxidoreductase</keyword>
<dbReference type="EMBL" id="MU001513">
    <property type="protein sequence ID" value="KAF2438088.1"/>
    <property type="molecule type" value="Genomic_DNA"/>
</dbReference>
<comment type="similarity">
    <text evidence="2 6">Belongs to the cytochrome P450 family.</text>
</comment>